<gene>
    <name evidence="5" type="ORF">FXB38_33555</name>
</gene>
<proteinExistence type="predicted"/>
<dbReference type="Pfam" id="PF12833">
    <property type="entry name" value="HTH_18"/>
    <property type="match status" value="1"/>
</dbReference>
<feature type="domain" description="HTH araC/xylS-type" evidence="4">
    <location>
        <begin position="207"/>
        <end position="312"/>
    </location>
</feature>
<dbReference type="OrthoDB" id="7285481at2"/>
<dbReference type="RefSeq" id="WP_148755227.1">
    <property type="nucleotide sequence ID" value="NZ_VSSR01000067.1"/>
</dbReference>
<comment type="caution">
    <text evidence="5">The sequence shown here is derived from an EMBL/GenBank/DDBJ whole genome shotgun (WGS) entry which is preliminary data.</text>
</comment>
<reference evidence="5 6" key="1">
    <citation type="submission" date="2019-08" db="EMBL/GenBank/DDBJ databases">
        <title>Bradyrhizobium hipponensis sp. nov., a rhizobium isolated from a Lupinus angustifolius root nodule in Tunisia.</title>
        <authorList>
            <person name="Off K."/>
            <person name="Rejili M."/>
            <person name="Mars M."/>
            <person name="Brachmann A."/>
            <person name="Marin M."/>
        </authorList>
    </citation>
    <scope>NUCLEOTIDE SEQUENCE [LARGE SCALE GENOMIC DNA]</scope>
    <source>
        <strain evidence="5 6">CTAW11</strain>
    </source>
</reference>
<evidence type="ECO:0000313" key="6">
    <source>
        <dbReference type="Proteomes" id="UP000324853"/>
    </source>
</evidence>
<dbReference type="InterPro" id="IPR018060">
    <property type="entry name" value="HTH_AraC"/>
</dbReference>
<organism evidence="5 6">
    <name type="scientific">Bradyrhizobium cytisi</name>
    <dbReference type="NCBI Taxonomy" id="515489"/>
    <lineage>
        <taxon>Bacteria</taxon>
        <taxon>Pseudomonadati</taxon>
        <taxon>Pseudomonadota</taxon>
        <taxon>Alphaproteobacteria</taxon>
        <taxon>Hyphomicrobiales</taxon>
        <taxon>Nitrobacteraceae</taxon>
        <taxon>Bradyrhizobium</taxon>
    </lineage>
</organism>
<evidence type="ECO:0000256" key="2">
    <source>
        <dbReference type="ARBA" id="ARBA00023125"/>
    </source>
</evidence>
<keyword evidence="6" id="KW-1185">Reference proteome</keyword>
<evidence type="ECO:0000313" key="5">
    <source>
        <dbReference type="EMBL" id="TYL75151.1"/>
    </source>
</evidence>
<dbReference type="EMBL" id="VSSR01000067">
    <property type="protein sequence ID" value="TYL75151.1"/>
    <property type="molecule type" value="Genomic_DNA"/>
</dbReference>
<dbReference type="PANTHER" id="PTHR46796">
    <property type="entry name" value="HTH-TYPE TRANSCRIPTIONAL ACTIVATOR RHAS-RELATED"/>
    <property type="match status" value="1"/>
</dbReference>
<dbReference type="GO" id="GO:0043565">
    <property type="term" value="F:sequence-specific DNA binding"/>
    <property type="evidence" value="ECO:0007669"/>
    <property type="project" value="InterPro"/>
</dbReference>
<evidence type="ECO:0000256" key="1">
    <source>
        <dbReference type="ARBA" id="ARBA00023015"/>
    </source>
</evidence>
<evidence type="ECO:0000256" key="3">
    <source>
        <dbReference type="ARBA" id="ARBA00023163"/>
    </source>
</evidence>
<protein>
    <submittedName>
        <fullName evidence="5">AraC family transcriptional regulator</fullName>
    </submittedName>
</protein>
<sequence>MAEQGTATFASPDDFSAAIGAARLDLFITAGGDFNGRLTWLNLGGLHVLCGHENLPRIGFLALPPAQAIISFAANREASLTYCGVRMRFGDLVFHGLGERVHLRTDEEGIWGLISLPPALLAACSNALTGQSIRPPLEGQVMRPTLGAAKNLLGPFSKACRLVESKRELISNPEVARALEHELLYALVNCLTVDNVGENPRRIRRHAAVMGRFEEALAARNEPHLNVSELCAAIGVPERTLRQCCTEFLGMSPTRYYLVRRLNKVRAALRRADPETASVAAIARDHHFLELGRFAVAYRAVFHEMPSSTLRRARTKM</sequence>
<evidence type="ECO:0000259" key="4">
    <source>
        <dbReference type="PROSITE" id="PS01124"/>
    </source>
</evidence>
<dbReference type="PROSITE" id="PS01124">
    <property type="entry name" value="HTH_ARAC_FAMILY_2"/>
    <property type="match status" value="1"/>
</dbReference>
<dbReference type="SMART" id="SM00342">
    <property type="entry name" value="HTH_ARAC"/>
    <property type="match status" value="1"/>
</dbReference>
<keyword evidence="2" id="KW-0238">DNA-binding</keyword>
<dbReference type="Proteomes" id="UP000324853">
    <property type="component" value="Unassembled WGS sequence"/>
</dbReference>
<keyword evidence="1" id="KW-0805">Transcription regulation</keyword>
<dbReference type="GO" id="GO:0003700">
    <property type="term" value="F:DNA-binding transcription factor activity"/>
    <property type="evidence" value="ECO:0007669"/>
    <property type="project" value="InterPro"/>
</dbReference>
<dbReference type="Gene3D" id="1.10.10.60">
    <property type="entry name" value="Homeodomain-like"/>
    <property type="match status" value="1"/>
</dbReference>
<accession>A0A5S4W734</accession>
<dbReference type="PANTHER" id="PTHR46796:SF12">
    <property type="entry name" value="HTH-TYPE DNA-BINDING TRANSCRIPTIONAL ACTIVATOR EUTR"/>
    <property type="match status" value="1"/>
</dbReference>
<name>A0A5S4W734_9BRAD</name>
<dbReference type="AlphaFoldDB" id="A0A5S4W734"/>
<dbReference type="InterPro" id="IPR050204">
    <property type="entry name" value="AraC_XylS_family_regulators"/>
</dbReference>
<keyword evidence="3" id="KW-0804">Transcription</keyword>